<dbReference type="RefSeq" id="WP_127762554.1">
    <property type="nucleotide sequence ID" value="NZ_CP026095.1"/>
</dbReference>
<accession>A0A3T0KSR8</accession>
<evidence type="ECO:0000313" key="4">
    <source>
        <dbReference type="Proteomes" id="UP000283095"/>
    </source>
</evidence>
<dbReference type="KEGG" id="pasa:BAOM_2652"/>
<dbReference type="Pfam" id="PF00296">
    <property type="entry name" value="Bac_luciferase"/>
    <property type="match status" value="1"/>
</dbReference>
<sequence>MKKEVNKVDTLSNIKFSILDLAQITVGGSPAESFQHSVDLAQHAEKWGYHRYWLAEHHNMPGIASSATSVVIGYVANATKTIRVGSGGIMLPNHSPLVIAEQFGTLEAMYPGRIDLGLGRAPGSDQQTAVALRRDPRNQGQDFPEQLAELRMYLNPASRNNRVRAIPGEGQDIPIWLLGSSGFSAVLAAELGLPFSFASHFSPENMQLALARYRQYFKPSEVLDGPHVMVAVNVYAADTMEEAQRIATSHQQQFLNLIRNTPGQLPPPVDSMENLWSEYEKSLVMKQLQNTIIGTHEEVKKRLENLAQNTNADEIIIATTTYNHQARLRSFEMVAEVVGMK</sequence>
<dbReference type="InterPro" id="IPR036661">
    <property type="entry name" value="Luciferase-like_sf"/>
</dbReference>
<comment type="similarity">
    <text evidence="1">To bacterial alkanal monooxygenase alpha and beta chains.</text>
</comment>
<gene>
    <name evidence="3" type="ORF">BAOM_2652</name>
</gene>
<dbReference type="NCBIfam" id="TIGR03558">
    <property type="entry name" value="oxido_grp_1"/>
    <property type="match status" value="1"/>
</dbReference>
<dbReference type="EMBL" id="CP026095">
    <property type="protein sequence ID" value="AZV43261.1"/>
    <property type="molecule type" value="Genomic_DNA"/>
</dbReference>
<dbReference type="AlphaFoldDB" id="A0A3T0KSR8"/>
<organism evidence="3 4">
    <name type="scientific">Peribacillus asahii</name>
    <dbReference type="NCBI Taxonomy" id="228899"/>
    <lineage>
        <taxon>Bacteria</taxon>
        <taxon>Bacillati</taxon>
        <taxon>Bacillota</taxon>
        <taxon>Bacilli</taxon>
        <taxon>Bacillales</taxon>
        <taxon>Bacillaceae</taxon>
        <taxon>Peribacillus</taxon>
    </lineage>
</organism>
<evidence type="ECO:0000313" key="3">
    <source>
        <dbReference type="EMBL" id="AZV43261.1"/>
    </source>
</evidence>
<dbReference type="PANTHER" id="PTHR30137">
    <property type="entry name" value="LUCIFERASE-LIKE MONOOXYGENASE"/>
    <property type="match status" value="1"/>
</dbReference>
<dbReference type="FunFam" id="3.20.20.30:FF:000002">
    <property type="entry name" value="LLM class flavin-dependent oxidoreductase"/>
    <property type="match status" value="1"/>
</dbReference>
<dbReference type="OrthoDB" id="9780518at2"/>
<dbReference type="Proteomes" id="UP000283095">
    <property type="component" value="Chromosome"/>
</dbReference>
<feature type="domain" description="Luciferase-like" evidence="2">
    <location>
        <begin position="15"/>
        <end position="308"/>
    </location>
</feature>
<reference evidence="3 4" key="1">
    <citation type="submission" date="2018-01" db="EMBL/GenBank/DDBJ databases">
        <title>Bacillus asahii Genome sequencing and assembly.</title>
        <authorList>
            <person name="Jiang H."/>
            <person name="Feng Y."/>
            <person name="Zhao F."/>
            <person name="Lin X."/>
        </authorList>
    </citation>
    <scope>NUCLEOTIDE SEQUENCE [LARGE SCALE GENOMIC DNA]</scope>
    <source>
        <strain evidence="3 4">OM18</strain>
    </source>
</reference>
<name>A0A3T0KSR8_9BACI</name>
<dbReference type="Gene3D" id="3.20.20.30">
    <property type="entry name" value="Luciferase-like domain"/>
    <property type="match status" value="1"/>
</dbReference>
<dbReference type="GO" id="GO:0016705">
    <property type="term" value="F:oxidoreductase activity, acting on paired donors, with incorporation or reduction of molecular oxygen"/>
    <property type="evidence" value="ECO:0007669"/>
    <property type="project" value="InterPro"/>
</dbReference>
<dbReference type="SUPFAM" id="SSF51679">
    <property type="entry name" value="Bacterial luciferase-like"/>
    <property type="match status" value="1"/>
</dbReference>
<proteinExistence type="predicted"/>
<dbReference type="InterPro" id="IPR011251">
    <property type="entry name" value="Luciferase-like_dom"/>
</dbReference>
<dbReference type="PANTHER" id="PTHR30137:SF6">
    <property type="entry name" value="LUCIFERASE-LIKE MONOOXYGENASE"/>
    <property type="match status" value="1"/>
</dbReference>
<dbReference type="CDD" id="cd00347">
    <property type="entry name" value="Flavin_utilizing_monoxygenases"/>
    <property type="match status" value="1"/>
</dbReference>
<dbReference type="InterPro" id="IPR050766">
    <property type="entry name" value="Bact_Lucif_Oxidored"/>
</dbReference>
<evidence type="ECO:0000256" key="1">
    <source>
        <dbReference type="ARBA" id="ARBA00007789"/>
    </source>
</evidence>
<evidence type="ECO:0000259" key="2">
    <source>
        <dbReference type="Pfam" id="PF00296"/>
    </source>
</evidence>
<dbReference type="GO" id="GO:0005829">
    <property type="term" value="C:cytosol"/>
    <property type="evidence" value="ECO:0007669"/>
    <property type="project" value="TreeGrafter"/>
</dbReference>
<protein>
    <recommendedName>
        <fullName evidence="2">Luciferase-like domain-containing protein</fullName>
    </recommendedName>
</protein>
<dbReference type="InterPro" id="IPR019949">
    <property type="entry name" value="CmoO-like"/>
</dbReference>